<evidence type="ECO:0000256" key="1">
    <source>
        <dbReference type="SAM" id="SignalP"/>
    </source>
</evidence>
<dbReference type="AlphaFoldDB" id="A0A9P6ADK9"/>
<feature type="chain" id="PRO_5040295421" evidence="1">
    <location>
        <begin position="19"/>
        <end position="51"/>
    </location>
</feature>
<organism evidence="2 3">
    <name type="scientific">Hydnum rufescens UP504</name>
    <dbReference type="NCBI Taxonomy" id="1448309"/>
    <lineage>
        <taxon>Eukaryota</taxon>
        <taxon>Fungi</taxon>
        <taxon>Dikarya</taxon>
        <taxon>Basidiomycota</taxon>
        <taxon>Agaricomycotina</taxon>
        <taxon>Agaricomycetes</taxon>
        <taxon>Cantharellales</taxon>
        <taxon>Hydnaceae</taxon>
        <taxon>Hydnum</taxon>
    </lineage>
</organism>
<keyword evidence="3" id="KW-1185">Reference proteome</keyword>
<dbReference type="Proteomes" id="UP000886523">
    <property type="component" value="Unassembled WGS sequence"/>
</dbReference>
<protein>
    <submittedName>
        <fullName evidence="2">Uncharacterized protein</fullName>
    </submittedName>
</protein>
<dbReference type="OrthoDB" id="3200967at2759"/>
<reference evidence="2" key="1">
    <citation type="journal article" date="2020" name="Nat. Commun.">
        <title>Large-scale genome sequencing of mycorrhizal fungi provides insights into the early evolution of symbiotic traits.</title>
        <authorList>
            <person name="Miyauchi S."/>
            <person name="Kiss E."/>
            <person name="Kuo A."/>
            <person name="Drula E."/>
            <person name="Kohler A."/>
            <person name="Sanchez-Garcia M."/>
            <person name="Morin E."/>
            <person name="Andreopoulos B."/>
            <person name="Barry K.W."/>
            <person name="Bonito G."/>
            <person name="Buee M."/>
            <person name="Carver A."/>
            <person name="Chen C."/>
            <person name="Cichocki N."/>
            <person name="Clum A."/>
            <person name="Culley D."/>
            <person name="Crous P.W."/>
            <person name="Fauchery L."/>
            <person name="Girlanda M."/>
            <person name="Hayes R.D."/>
            <person name="Keri Z."/>
            <person name="LaButti K."/>
            <person name="Lipzen A."/>
            <person name="Lombard V."/>
            <person name="Magnuson J."/>
            <person name="Maillard F."/>
            <person name="Murat C."/>
            <person name="Nolan M."/>
            <person name="Ohm R.A."/>
            <person name="Pangilinan J."/>
            <person name="Pereira M.F."/>
            <person name="Perotto S."/>
            <person name="Peter M."/>
            <person name="Pfister S."/>
            <person name="Riley R."/>
            <person name="Sitrit Y."/>
            <person name="Stielow J.B."/>
            <person name="Szollosi G."/>
            <person name="Zifcakova L."/>
            <person name="Stursova M."/>
            <person name="Spatafora J.W."/>
            <person name="Tedersoo L."/>
            <person name="Vaario L.M."/>
            <person name="Yamada A."/>
            <person name="Yan M."/>
            <person name="Wang P."/>
            <person name="Xu J."/>
            <person name="Bruns T."/>
            <person name="Baldrian P."/>
            <person name="Vilgalys R."/>
            <person name="Dunand C."/>
            <person name="Henrissat B."/>
            <person name="Grigoriev I.V."/>
            <person name="Hibbett D."/>
            <person name="Nagy L.G."/>
            <person name="Martin F.M."/>
        </authorList>
    </citation>
    <scope>NUCLEOTIDE SEQUENCE</scope>
    <source>
        <strain evidence="2">UP504</strain>
    </source>
</reference>
<feature type="non-terminal residue" evidence="2">
    <location>
        <position position="1"/>
    </location>
</feature>
<proteinExistence type="predicted"/>
<evidence type="ECO:0000313" key="3">
    <source>
        <dbReference type="Proteomes" id="UP000886523"/>
    </source>
</evidence>
<name>A0A9P6ADK9_9AGAM</name>
<gene>
    <name evidence="2" type="ORF">BS47DRAFT_1309826</name>
</gene>
<evidence type="ECO:0000313" key="2">
    <source>
        <dbReference type="EMBL" id="KAF9503385.1"/>
    </source>
</evidence>
<comment type="caution">
    <text evidence="2">The sequence shown here is derived from an EMBL/GenBank/DDBJ whole genome shotgun (WGS) entry which is preliminary data.</text>
</comment>
<dbReference type="EMBL" id="MU129367">
    <property type="protein sequence ID" value="KAF9503385.1"/>
    <property type="molecule type" value="Genomic_DNA"/>
</dbReference>
<accession>A0A9P6ADK9</accession>
<sequence>QLIKWGLFPCLPVYPALAVSLNMPEFVSTLFVHLAPNETAWADALTLFLAT</sequence>
<keyword evidence="1" id="KW-0732">Signal</keyword>
<feature type="signal peptide" evidence="1">
    <location>
        <begin position="1"/>
        <end position="18"/>
    </location>
</feature>